<feature type="transmembrane region" description="Helical" evidence="1">
    <location>
        <begin position="141"/>
        <end position="166"/>
    </location>
</feature>
<evidence type="ECO:0000313" key="3">
    <source>
        <dbReference type="Proteomes" id="UP001595896"/>
    </source>
</evidence>
<keyword evidence="1" id="KW-0472">Membrane</keyword>
<comment type="caution">
    <text evidence="2">The sequence shown here is derived from an EMBL/GenBank/DDBJ whole genome shotgun (WGS) entry which is preliminary data.</text>
</comment>
<protein>
    <submittedName>
        <fullName evidence="2">YesL family protein</fullName>
    </submittedName>
</protein>
<dbReference type="Pfam" id="PF04854">
    <property type="entry name" value="DUF624"/>
    <property type="match status" value="1"/>
</dbReference>
<dbReference type="Proteomes" id="UP001595896">
    <property type="component" value="Unassembled WGS sequence"/>
</dbReference>
<organism evidence="2 3">
    <name type="scientific">Bacillus daqingensis</name>
    <dbReference type="NCBI Taxonomy" id="872396"/>
    <lineage>
        <taxon>Bacteria</taxon>
        <taxon>Bacillati</taxon>
        <taxon>Bacillota</taxon>
        <taxon>Bacilli</taxon>
        <taxon>Bacillales</taxon>
        <taxon>Bacillaceae</taxon>
        <taxon>Bacillus</taxon>
    </lineage>
</organism>
<keyword evidence="1" id="KW-1133">Transmembrane helix</keyword>
<feature type="transmembrane region" description="Helical" evidence="1">
    <location>
        <begin position="172"/>
        <end position="192"/>
    </location>
</feature>
<keyword evidence="1" id="KW-0812">Transmembrane</keyword>
<accession>A0ABV9NZS3</accession>
<dbReference type="RefSeq" id="WP_377910492.1">
    <property type="nucleotide sequence ID" value="NZ_JBHSGK010000020.1"/>
</dbReference>
<gene>
    <name evidence="2" type="ORF">ACFO4L_15070</name>
</gene>
<reference evidence="3" key="1">
    <citation type="journal article" date="2019" name="Int. J. Syst. Evol. Microbiol.">
        <title>The Global Catalogue of Microorganisms (GCM) 10K type strain sequencing project: providing services to taxonomists for standard genome sequencing and annotation.</title>
        <authorList>
            <consortium name="The Broad Institute Genomics Platform"/>
            <consortium name="The Broad Institute Genome Sequencing Center for Infectious Disease"/>
            <person name="Wu L."/>
            <person name="Ma J."/>
        </authorList>
    </citation>
    <scope>NUCLEOTIDE SEQUENCE [LARGE SCALE GENOMIC DNA]</scope>
    <source>
        <strain evidence="3">JCM 12165</strain>
    </source>
</reference>
<evidence type="ECO:0000256" key="1">
    <source>
        <dbReference type="SAM" id="Phobius"/>
    </source>
</evidence>
<feature type="transmembrane region" description="Helical" evidence="1">
    <location>
        <begin position="12"/>
        <end position="45"/>
    </location>
</feature>
<name>A0ABV9NZS3_9BACI</name>
<dbReference type="InterPro" id="IPR006938">
    <property type="entry name" value="DUF624"/>
</dbReference>
<sequence length="200" mass="22125">MKMIERTTEWIYRLALLNLCWIFFTLLGGVVLGAGPATVALYGALSDQVQGERGSKSLPALFFQYYKAHFLRGSLLFVAAAGLSALVTLNVYTAFRIEGWAAGLYLGFVLFLTVLAAVFVFYSFPLLAIGGEGIRRTIMKAYLFAFYAPALTLSAFLAAGAVWYMVYVFPVLVFFFAVSAPAAVVTRILLYLQEHLQKRI</sequence>
<feature type="transmembrane region" description="Helical" evidence="1">
    <location>
        <begin position="70"/>
        <end position="92"/>
    </location>
</feature>
<proteinExistence type="predicted"/>
<dbReference type="EMBL" id="JBHSGK010000020">
    <property type="protein sequence ID" value="MFC4737900.1"/>
    <property type="molecule type" value="Genomic_DNA"/>
</dbReference>
<evidence type="ECO:0000313" key="2">
    <source>
        <dbReference type="EMBL" id="MFC4737900.1"/>
    </source>
</evidence>
<feature type="transmembrane region" description="Helical" evidence="1">
    <location>
        <begin position="104"/>
        <end position="129"/>
    </location>
</feature>
<keyword evidence="3" id="KW-1185">Reference proteome</keyword>